<sequence length="444" mass="46607">MRWTLLGALFAALLPSVPAAQQNDPCSSTNDVSTAFTCLYSIFPRGSGDETIGAALARSMAASGDAGGISSEGPLILVNGYGVFVYDGAGDDAGTLLDHVLTRSDPDTGFVEMTALSHVGPAVAYLAALAEAGADSYPDLRNALLARVRAARSALAADPAWQDDLDVPAWAPHSGDINAMLDYGLWMAGDYLVRVRDGSVAFTQDSVGRDFYGGGLDAYAVPFDNVMIATFMLVDLNSVAAVRAMIERLPADVDLANARVLVHMAIGTNFGAGLTLASNQLAHAVQVLSDDAIGPANILIAPCANAPCQPAAASECPLETFTAEALDPEVYDFYSTSTWFGTYDRTLVAEAAFTGIDPIPEPAAPGIPGDYAITAADDIDGFMQRLRNSLVRETELLSNAVGFWMPDELRAKDWDASAVEIPGLTTGFPEGTDAYPTDLPPIPD</sequence>
<reference evidence="4 5" key="1">
    <citation type="journal article" date="2014" name="Antonie Van Leeuwenhoek">
        <title>Roseivivax atlanticus sp. nov., isolated from surface seawater of the Atlantic Ocean.</title>
        <authorList>
            <person name="Li G."/>
            <person name="Lai Q."/>
            <person name="Liu X."/>
            <person name="Sun F."/>
            <person name="Shao Z."/>
        </authorList>
    </citation>
    <scope>NUCLEOTIDE SEQUENCE [LARGE SCALE GENOMIC DNA]</scope>
    <source>
        <strain evidence="4 5">22II-s10s</strain>
    </source>
</reference>
<accession>W4HKC1</accession>
<evidence type="ECO:0000313" key="5">
    <source>
        <dbReference type="Proteomes" id="UP000019063"/>
    </source>
</evidence>
<evidence type="ECO:0000256" key="2">
    <source>
        <dbReference type="SAM" id="SignalP"/>
    </source>
</evidence>
<keyword evidence="2" id="KW-0732">Signal</keyword>
<feature type="domain" description="DUF5624" evidence="3">
    <location>
        <begin position="108"/>
        <end position="236"/>
    </location>
</feature>
<dbReference type="InterPro" id="IPR041132">
    <property type="entry name" value="DUF5624"/>
</dbReference>
<keyword evidence="5" id="KW-1185">Reference proteome</keyword>
<dbReference type="Pfam" id="PF18538">
    <property type="entry name" value="DUF5624"/>
    <property type="match status" value="1"/>
</dbReference>
<dbReference type="Proteomes" id="UP000019063">
    <property type="component" value="Unassembled WGS sequence"/>
</dbReference>
<dbReference type="AlphaFoldDB" id="W4HKC1"/>
<dbReference type="EMBL" id="AQQW01000004">
    <property type="protein sequence ID" value="ETW13187.1"/>
    <property type="molecule type" value="Genomic_DNA"/>
</dbReference>
<name>W4HKC1_9RHOB</name>
<evidence type="ECO:0000256" key="1">
    <source>
        <dbReference type="SAM" id="MobiDB-lite"/>
    </source>
</evidence>
<dbReference type="STRING" id="1379903.ATO8_08246"/>
<feature type="region of interest" description="Disordered" evidence="1">
    <location>
        <begin position="424"/>
        <end position="444"/>
    </location>
</feature>
<evidence type="ECO:0000313" key="4">
    <source>
        <dbReference type="EMBL" id="ETW13187.1"/>
    </source>
</evidence>
<dbReference type="eggNOG" id="ENOG50312VW">
    <property type="taxonomic scope" value="Bacteria"/>
</dbReference>
<dbReference type="RefSeq" id="WP_043843642.1">
    <property type="nucleotide sequence ID" value="NZ_AQQW01000004.1"/>
</dbReference>
<feature type="chain" id="PRO_5004842100" description="DUF5624 domain-containing protein" evidence="2">
    <location>
        <begin position="20"/>
        <end position="444"/>
    </location>
</feature>
<gene>
    <name evidence="4" type="ORF">ATO8_08246</name>
</gene>
<protein>
    <recommendedName>
        <fullName evidence="3">DUF5624 domain-containing protein</fullName>
    </recommendedName>
</protein>
<evidence type="ECO:0000259" key="3">
    <source>
        <dbReference type="Pfam" id="PF18538"/>
    </source>
</evidence>
<feature type="signal peptide" evidence="2">
    <location>
        <begin position="1"/>
        <end position="19"/>
    </location>
</feature>
<comment type="caution">
    <text evidence="4">The sequence shown here is derived from an EMBL/GenBank/DDBJ whole genome shotgun (WGS) entry which is preliminary data.</text>
</comment>
<proteinExistence type="predicted"/>
<organism evidence="4 5">
    <name type="scientific">Roseivivax marinus</name>
    <dbReference type="NCBI Taxonomy" id="1379903"/>
    <lineage>
        <taxon>Bacteria</taxon>
        <taxon>Pseudomonadati</taxon>
        <taxon>Pseudomonadota</taxon>
        <taxon>Alphaproteobacteria</taxon>
        <taxon>Rhodobacterales</taxon>
        <taxon>Roseobacteraceae</taxon>
        <taxon>Roseivivax</taxon>
    </lineage>
</organism>